<dbReference type="PANTHER" id="PTHR33238:SF11">
    <property type="entry name" value="TRANSCRIPTIONAL REGULATOR MNTR"/>
    <property type="match status" value="1"/>
</dbReference>
<keyword evidence="5" id="KW-0678">Repressor</keyword>
<dbReference type="GO" id="GO:0046914">
    <property type="term" value="F:transition metal ion binding"/>
    <property type="evidence" value="ECO:0007669"/>
    <property type="project" value="InterPro"/>
</dbReference>
<evidence type="ECO:0000256" key="10">
    <source>
        <dbReference type="ARBA" id="ARBA00023211"/>
    </source>
</evidence>
<keyword evidence="8" id="KW-0010">Activator</keyword>
<evidence type="ECO:0000256" key="4">
    <source>
        <dbReference type="ARBA" id="ARBA00022490"/>
    </source>
</evidence>
<evidence type="ECO:0000313" key="14">
    <source>
        <dbReference type="Proteomes" id="UP000005990"/>
    </source>
</evidence>
<accession>E4KR76</accession>
<dbReference type="eggNOG" id="COG1321">
    <property type="taxonomic scope" value="Bacteria"/>
</dbReference>
<dbReference type="RefSeq" id="WP_006419070.1">
    <property type="nucleotide sequence ID" value="NZ_AENN01000018.1"/>
</dbReference>
<evidence type="ECO:0000256" key="9">
    <source>
        <dbReference type="ARBA" id="ARBA00023163"/>
    </source>
</evidence>
<comment type="subcellular location">
    <subcellularLocation>
        <location evidence="1">Cytoplasm</location>
    </subcellularLocation>
</comment>
<evidence type="ECO:0000256" key="2">
    <source>
        <dbReference type="ARBA" id="ARBA00007871"/>
    </source>
</evidence>
<dbReference type="GO" id="GO:0003700">
    <property type="term" value="F:DNA-binding transcription factor activity"/>
    <property type="evidence" value="ECO:0007669"/>
    <property type="project" value="InterPro"/>
</dbReference>
<gene>
    <name evidence="13" type="ORF">HMPREF9257_0375</name>
</gene>
<evidence type="ECO:0000256" key="7">
    <source>
        <dbReference type="ARBA" id="ARBA00023125"/>
    </source>
</evidence>
<keyword evidence="10" id="KW-0464">Manganese</keyword>
<dbReference type="SMART" id="SM00529">
    <property type="entry name" value="HTH_DTXR"/>
    <property type="match status" value="1"/>
</dbReference>
<reference evidence="13 14" key="1">
    <citation type="submission" date="2010-10" db="EMBL/GenBank/DDBJ databases">
        <authorList>
            <person name="Durkin A.S."/>
            <person name="Madupu R."/>
            <person name="Torralba M."/>
            <person name="Gillis M."/>
            <person name="Methe B."/>
            <person name="Sutton G."/>
            <person name="Nelson K.E."/>
        </authorList>
    </citation>
    <scope>NUCLEOTIDE SEQUENCE [LARGE SCALE GENOMIC DNA]</scope>
    <source>
        <strain evidence="13 14">ACS-139-V-Col8</strain>
    </source>
</reference>
<dbReference type="Pfam" id="PF01325">
    <property type="entry name" value="Fe_dep_repress"/>
    <property type="match status" value="1"/>
</dbReference>
<dbReference type="InterPro" id="IPR022687">
    <property type="entry name" value="HTH_DTXR"/>
</dbReference>
<comment type="subunit">
    <text evidence="3">Homodimer.</text>
</comment>
<evidence type="ECO:0000256" key="3">
    <source>
        <dbReference type="ARBA" id="ARBA00011738"/>
    </source>
</evidence>
<dbReference type="Pfam" id="PF02742">
    <property type="entry name" value="Fe_dep_repr_C"/>
    <property type="match status" value="1"/>
</dbReference>
<proteinExistence type="inferred from homology"/>
<dbReference type="AlphaFoldDB" id="E4KR76"/>
<dbReference type="InterPro" id="IPR036421">
    <property type="entry name" value="Fe_dep_repressor_sf"/>
</dbReference>
<organism evidence="13 14">
    <name type="scientific">Eremococcus coleocola ACS-139-V-Col8</name>
    <dbReference type="NCBI Taxonomy" id="908337"/>
    <lineage>
        <taxon>Bacteria</taxon>
        <taxon>Bacillati</taxon>
        <taxon>Bacillota</taxon>
        <taxon>Bacilli</taxon>
        <taxon>Lactobacillales</taxon>
        <taxon>Aerococcaceae</taxon>
        <taxon>Eremococcus</taxon>
    </lineage>
</organism>
<dbReference type="SUPFAM" id="SSF47979">
    <property type="entry name" value="Iron-dependent repressor protein, dimerization domain"/>
    <property type="match status" value="1"/>
</dbReference>
<keyword evidence="4" id="KW-0963">Cytoplasm</keyword>
<dbReference type="InterPro" id="IPR036388">
    <property type="entry name" value="WH-like_DNA-bd_sf"/>
</dbReference>
<evidence type="ECO:0000256" key="1">
    <source>
        <dbReference type="ARBA" id="ARBA00004496"/>
    </source>
</evidence>
<evidence type="ECO:0000313" key="13">
    <source>
        <dbReference type="EMBL" id="EFR30547.1"/>
    </source>
</evidence>
<dbReference type="InterPro" id="IPR022689">
    <property type="entry name" value="Iron_dep_repressor"/>
</dbReference>
<dbReference type="STRING" id="908337.HMPREF9257_0375"/>
<keyword evidence="14" id="KW-1185">Reference proteome</keyword>
<dbReference type="GO" id="GO:0003677">
    <property type="term" value="F:DNA binding"/>
    <property type="evidence" value="ECO:0007669"/>
    <property type="project" value="UniProtKB-KW"/>
</dbReference>
<comment type="caution">
    <text evidence="13">The sequence shown here is derived from an EMBL/GenBank/DDBJ whole genome shotgun (WGS) entry which is preliminary data.</text>
</comment>
<evidence type="ECO:0000256" key="11">
    <source>
        <dbReference type="ARBA" id="ARBA00032593"/>
    </source>
</evidence>
<comment type="similarity">
    <text evidence="2">Belongs to the DtxR/MntR family.</text>
</comment>
<keyword evidence="7" id="KW-0238">DNA-binding</keyword>
<dbReference type="InterPro" id="IPR050536">
    <property type="entry name" value="DtxR_MntR_Metal-Reg"/>
</dbReference>
<name>E4KR76_9LACT</name>
<dbReference type="Gene3D" id="1.10.10.10">
    <property type="entry name" value="Winged helix-like DNA-binding domain superfamily/Winged helix DNA-binding domain"/>
    <property type="match status" value="1"/>
</dbReference>
<dbReference type="EMBL" id="AENN01000018">
    <property type="protein sequence ID" value="EFR30547.1"/>
    <property type="molecule type" value="Genomic_DNA"/>
</dbReference>
<keyword evidence="9" id="KW-0804">Transcription</keyword>
<dbReference type="GO" id="GO:0005737">
    <property type="term" value="C:cytoplasm"/>
    <property type="evidence" value="ECO:0007669"/>
    <property type="project" value="UniProtKB-SubCell"/>
</dbReference>
<evidence type="ECO:0000259" key="12">
    <source>
        <dbReference type="PROSITE" id="PS50944"/>
    </source>
</evidence>
<dbReference type="InterPro" id="IPR036390">
    <property type="entry name" value="WH_DNA-bd_sf"/>
</dbReference>
<dbReference type="Proteomes" id="UP000005990">
    <property type="component" value="Unassembled WGS sequence"/>
</dbReference>
<dbReference type="PANTHER" id="PTHR33238">
    <property type="entry name" value="IRON (METAL) DEPENDENT REPRESSOR, DTXR FAMILY"/>
    <property type="match status" value="1"/>
</dbReference>
<sequence>MSQSREDYIKYIYEHSQNDQLVSNKMIAQGLKISAPSVSEMIAKLAAENLVAYTPYQGMELTDSGRQMAQDLIRKHEIWEYFLAKELNYNQVEVHELAEVLEHATPDDLADRLAVYINYPEKN</sequence>
<dbReference type="GO" id="GO:0046983">
    <property type="term" value="F:protein dimerization activity"/>
    <property type="evidence" value="ECO:0007669"/>
    <property type="project" value="InterPro"/>
</dbReference>
<evidence type="ECO:0000256" key="5">
    <source>
        <dbReference type="ARBA" id="ARBA00022491"/>
    </source>
</evidence>
<evidence type="ECO:0000256" key="6">
    <source>
        <dbReference type="ARBA" id="ARBA00023015"/>
    </source>
</evidence>
<protein>
    <recommendedName>
        <fullName evidence="11">Manganese transport regulator</fullName>
    </recommendedName>
</protein>
<dbReference type="PROSITE" id="PS50944">
    <property type="entry name" value="HTH_DTXR"/>
    <property type="match status" value="1"/>
</dbReference>
<keyword evidence="6" id="KW-0805">Transcription regulation</keyword>
<dbReference type="OrthoDB" id="9791355at2"/>
<dbReference type="SUPFAM" id="SSF46785">
    <property type="entry name" value="Winged helix' DNA-binding domain"/>
    <property type="match status" value="1"/>
</dbReference>
<dbReference type="InterPro" id="IPR001367">
    <property type="entry name" value="Fe_dep_repressor"/>
</dbReference>
<feature type="domain" description="HTH dtxR-type" evidence="12">
    <location>
        <begin position="1"/>
        <end position="62"/>
    </location>
</feature>
<evidence type="ECO:0000256" key="8">
    <source>
        <dbReference type="ARBA" id="ARBA00023159"/>
    </source>
</evidence>